<keyword evidence="4" id="KW-1185">Reference proteome</keyword>
<dbReference type="InterPro" id="IPR045030">
    <property type="entry name" value="LYSM1-4"/>
</dbReference>
<gene>
    <name evidence="3" type="ORF">B0T25DRAFT_158376</name>
</gene>
<dbReference type="Gene3D" id="3.10.350.10">
    <property type="entry name" value="LysM domain"/>
    <property type="match status" value="1"/>
</dbReference>
<dbReference type="CDD" id="cd00118">
    <property type="entry name" value="LysM"/>
    <property type="match status" value="1"/>
</dbReference>
<dbReference type="Proteomes" id="UP001275084">
    <property type="component" value="Unassembled WGS sequence"/>
</dbReference>
<reference evidence="3" key="2">
    <citation type="submission" date="2023-06" db="EMBL/GenBank/DDBJ databases">
        <authorList>
            <consortium name="Lawrence Berkeley National Laboratory"/>
            <person name="Haridas S."/>
            <person name="Hensen N."/>
            <person name="Bonometti L."/>
            <person name="Westerberg I."/>
            <person name="Brannstrom I.O."/>
            <person name="Guillou S."/>
            <person name="Cros-Aarteil S."/>
            <person name="Calhoun S."/>
            <person name="Kuo A."/>
            <person name="Mondo S."/>
            <person name="Pangilinan J."/>
            <person name="Riley R."/>
            <person name="Labutti K."/>
            <person name="Andreopoulos B."/>
            <person name="Lipzen A."/>
            <person name="Chen C."/>
            <person name="Yanf M."/>
            <person name="Daum C."/>
            <person name="Ng V."/>
            <person name="Clum A."/>
            <person name="Steindorff A."/>
            <person name="Ohm R."/>
            <person name="Martin F."/>
            <person name="Silar P."/>
            <person name="Natvig D."/>
            <person name="Lalanne C."/>
            <person name="Gautier V."/>
            <person name="Ament-Velasquez S.L."/>
            <person name="Kruys A."/>
            <person name="Hutchinson M.I."/>
            <person name="Powell A.J."/>
            <person name="Barry K."/>
            <person name="Miller A.N."/>
            <person name="Grigoriev I.V."/>
            <person name="Debuchy R."/>
            <person name="Gladieux P."/>
            <person name="Thoren M.H."/>
            <person name="Johannesson H."/>
        </authorList>
    </citation>
    <scope>NUCLEOTIDE SEQUENCE</scope>
    <source>
        <strain evidence="3">CBS 955.72</strain>
    </source>
</reference>
<evidence type="ECO:0000256" key="1">
    <source>
        <dbReference type="SAM" id="MobiDB-lite"/>
    </source>
</evidence>
<evidence type="ECO:0000259" key="2">
    <source>
        <dbReference type="Pfam" id="PF01476"/>
    </source>
</evidence>
<protein>
    <recommendedName>
        <fullName evidence="2">LysM domain-containing protein</fullName>
    </recommendedName>
</protein>
<feature type="region of interest" description="Disordered" evidence="1">
    <location>
        <begin position="81"/>
        <end position="159"/>
    </location>
</feature>
<feature type="compositionally biased region" description="Low complexity" evidence="1">
    <location>
        <begin position="143"/>
        <end position="159"/>
    </location>
</feature>
<dbReference type="InterPro" id="IPR018392">
    <property type="entry name" value="LysM"/>
</dbReference>
<proteinExistence type="predicted"/>
<feature type="compositionally biased region" description="Pro residues" evidence="1">
    <location>
        <begin position="127"/>
        <end position="136"/>
    </location>
</feature>
<organism evidence="3 4">
    <name type="scientific">Lasiosphaeria hispida</name>
    <dbReference type="NCBI Taxonomy" id="260671"/>
    <lineage>
        <taxon>Eukaryota</taxon>
        <taxon>Fungi</taxon>
        <taxon>Dikarya</taxon>
        <taxon>Ascomycota</taxon>
        <taxon>Pezizomycotina</taxon>
        <taxon>Sordariomycetes</taxon>
        <taxon>Sordariomycetidae</taxon>
        <taxon>Sordariales</taxon>
        <taxon>Lasiosphaeriaceae</taxon>
        <taxon>Lasiosphaeria</taxon>
    </lineage>
</organism>
<feature type="domain" description="LysM" evidence="2">
    <location>
        <begin position="171"/>
        <end position="207"/>
    </location>
</feature>
<dbReference type="Pfam" id="PF01476">
    <property type="entry name" value="LysM"/>
    <property type="match status" value="1"/>
</dbReference>
<accession>A0AAJ0HMF9</accession>
<reference evidence="3" key="1">
    <citation type="journal article" date="2023" name="Mol. Phylogenet. Evol.">
        <title>Genome-scale phylogeny and comparative genomics of the fungal order Sordariales.</title>
        <authorList>
            <person name="Hensen N."/>
            <person name="Bonometti L."/>
            <person name="Westerberg I."/>
            <person name="Brannstrom I.O."/>
            <person name="Guillou S."/>
            <person name="Cros-Aarteil S."/>
            <person name="Calhoun S."/>
            <person name="Haridas S."/>
            <person name="Kuo A."/>
            <person name="Mondo S."/>
            <person name="Pangilinan J."/>
            <person name="Riley R."/>
            <person name="LaButti K."/>
            <person name="Andreopoulos B."/>
            <person name="Lipzen A."/>
            <person name="Chen C."/>
            <person name="Yan M."/>
            <person name="Daum C."/>
            <person name="Ng V."/>
            <person name="Clum A."/>
            <person name="Steindorff A."/>
            <person name="Ohm R.A."/>
            <person name="Martin F."/>
            <person name="Silar P."/>
            <person name="Natvig D.O."/>
            <person name="Lalanne C."/>
            <person name="Gautier V."/>
            <person name="Ament-Velasquez S.L."/>
            <person name="Kruys A."/>
            <person name="Hutchinson M.I."/>
            <person name="Powell A.J."/>
            <person name="Barry K."/>
            <person name="Miller A.N."/>
            <person name="Grigoriev I.V."/>
            <person name="Debuchy R."/>
            <person name="Gladieux P."/>
            <person name="Hiltunen Thoren M."/>
            <person name="Johannesson H."/>
        </authorList>
    </citation>
    <scope>NUCLEOTIDE SEQUENCE</scope>
    <source>
        <strain evidence="3">CBS 955.72</strain>
    </source>
</reference>
<dbReference type="PANTHER" id="PTHR20932">
    <property type="entry name" value="LYSM AND PUTATIVE PEPTIDOGLYCAN-BINDING DOMAIN-CONTAINING PROTEIN"/>
    <property type="match status" value="1"/>
</dbReference>
<evidence type="ECO:0000313" key="4">
    <source>
        <dbReference type="Proteomes" id="UP001275084"/>
    </source>
</evidence>
<feature type="region of interest" description="Disordered" evidence="1">
    <location>
        <begin position="279"/>
        <end position="320"/>
    </location>
</feature>
<dbReference type="InterPro" id="IPR036779">
    <property type="entry name" value="LysM_dom_sf"/>
</dbReference>
<name>A0AAJ0HMF9_9PEZI</name>
<dbReference type="PANTHER" id="PTHR20932:SF31">
    <property type="entry name" value="RING-TYPE DOMAIN-CONTAINING PROTEIN"/>
    <property type="match status" value="1"/>
</dbReference>
<evidence type="ECO:0000313" key="3">
    <source>
        <dbReference type="EMBL" id="KAK3357438.1"/>
    </source>
</evidence>
<dbReference type="EMBL" id="JAUIQD010000003">
    <property type="protein sequence ID" value="KAK3357438.1"/>
    <property type="molecule type" value="Genomic_DNA"/>
</dbReference>
<sequence length="320" mass="35363">MLTPQKPQSPQQAPGWKSTALEAWCCTCTTLLSEVPRVTESEKPLPDNRTLECCARVICGDCIHKNYRFRFYCPYCQISSSTSPPSTSVLPQGLKDPPSYNTVTANPAVSPPPYQQHQPTTIATATPNPPSPPPPTDPEKAALEAAAASSSSRSPSPLAEDTLHFLNHEHDTITSLSLRYGVPAAALRRANNLGSDHLLQGRRTVLIPGHYYKRGVSLSPRPIEGEEEEARKAKIRRWMVTCKVADYEVAVFYLEQAGYDFCDAIDAYFADEQWERENPLDENLNDNGAQPSRLAKRRGFQGGMGEGSKPASRGWFPRSF</sequence>
<dbReference type="AlphaFoldDB" id="A0AAJ0HMF9"/>
<comment type="caution">
    <text evidence="3">The sequence shown here is derived from an EMBL/GenBank/DDBJ whole genome shotgun (WGS) entry which is preliminary data.</text>
</comment>